<evidence type="ECO:0000313" key="3">
    <source>
        <dbReference type="Proteomes" id="UP000249218"/>
    </source>
</evidence>
<evidence type="ECO:0000256" key="1">
    <source>
        <dbReference type="SAM" id="Phobius"/>
    </source>
</evidence>
<feature type="transmembrane region" description="Helical" evidence="1">
    <location>
        <begin position="30"/>
        <end position="52"/>
    </location>
</feature>
<dbReference type="AlphaFoldDB" id="A0A2W1BH19"/>
<gene>
    <name evidence="2" type="primary">HaOG208260</name>
    <name evidence="2" type="ORF">B5X24_HaOG208260</name>
</gene>
<protein>
    <submittedName>
        <fullName evidence="2">Uncharacterized protein</fullName>
    </submittedName>
</protein>
<reference evidence="2 3" key="1">
    <citation type="journal article" date="2017" name="BMC Biol.">
        <title>Genomic innovations, transcriptional plasticity and gene loss underlying the evolution and divergence of two highly polyphagous and invasive Helicoverpa pest species.</title>
        <authorList>
            <person name="Pearce S.L."/>
            <person name="Clarke D.F."/>
            <person name="East P.D."/>
            <person name="Elfekih S."/>
            <person name="Gordon K.H."/>
            <person name="Jermiin L.S."/>
            <person name="McGaughran A."/>
            <person name="Oakeshott J.G."/>
            <person name="Papanikolaou A."/>
            <person name="Perera O.P."/>
            <person name="Rane R.V."/>
            <person name="Richards S."/>
            <person name="Tay W.T."/>
            <person name="Walsh T.K."/>
            <person name="Anderson A."/>
            <person name="Anderson C.J."/>
            <person name="Asgari S."/>
            <person name="Board P.G."/>
            <person name="Bretschneider A."/>
            <person name="Campbell P.M."/>
            <person name="Chertemps T."/>
            <person name="Christeller J.T."/>
            <person name="Coppin C.W."/>
            <person name="Downes S.J."/>
            <person name="Duan G."/>
            <person name="Farnsworth C.A."/>
            <person name="Good R.T."/>
            <person name="Han L.B."/>
            <person name="Han Y.C."/>
            <person name="Hatje K."/>
            <person name="Horne I."/>
            <person name="Huang Y.P."/>
            <person name="Hughes D.S."/>
            <person name="Jacquin-Joly E."/>
            <person name="James W."/>
            <person name="Jhangiani S."/>
            <person name="Kollmar M."/>
            <person name="Kuwar S.S."/>
            <person name="Li S."/>
            <person name="Liu N.Y."/>
            <person name="Maibeche M.T."/>
            <person name="Miller J.R."/>
            <person name="Montagne N."/>
            <person name="Perry T."/>
            <person name="Qu J."/>
            <person name="Song S.V."/>
            <person name="Sutton G.G."/>
            <person name="Vogel H."/>
            <person name="Walenz B.P."/>
            <person name="Xu W."/>
            <person name="Zhang H.J."/>
            <person name="Zou Z."/>
            <person name="Batterham P."/>
            <person name="Edwards O.R."/>
            <person name="Feyereisen R."/>
            <person name="Gibbs R.A."/>
            <person name="Heckel D.G."/>
            <person name="McGrath A."/>
            <person name="Robin C."/>
            <person name="Scherer S.E."/>
            <person name="Worley K.C."/>
            <person name="Wu Y.D."/>
        </authorList>
    </citation>
    <scope>NUCLEOTIDE SEQUENCE [LARGE SCALE GENOMIC DNA]</scope>
    <source>
        <strain evidence="2">Harm_GR_Male_#8</strain>
        <tissue evidence="2">Whole organism</tissue>
    </source>
</reference>
<name>A0A2W1BH19_HELAM</name>
<evidence type="ECO:0000313" key="2">
    <source>
        <dbReference type="EMBL" id="PZC74118.1"/>
    </source>
</evidence>
<dbReference type="Proteomes" id="UP000249218">
    <property type="component" value="Unassembled WGS sequence"/>
</dbReference>
<proteinExistence type="predicted"/>
<organism evidence="2 3">
    <name type="scientific">Helicoverpa armigera</name>
    <name type="common">Cotton bollworm</name>
    <name type="synonym">Heliothis armigera</name>
    <dbReference type="NCBI Taxonomy" id="29058"/>
    <lineage>
        <taxon>Eukaryota</taxon>
        <taxon>Metazoa</taxon>
        <taxon>Ecdysozoa</taxon>
        <taxon>Arthropoda</taxon>
        <taxon>Hexapoda</taxon>
        <taxon>Insecta</taxon>
        <taxon>Pterygota</taxon>
        <taxon>Neoptera</taxon>
        <taxon>Endopterygota</taxon>
        <taxon>Lepidoptera</taxon>
        <taxon>Glossata</taxon>
        <taxon>Ditrysia</taxon>
        <taxon>Noctuoidea</taxon>
        <taxon>Noctuidae</taxon>
        <taxon>Heliothinae</taxon>
        <taxon>Helicoverpa</taxon>
    </lineage>
</organism>
<keyword evidence="1" id="KW-1133">Transmembrane helix</keyword>
<keyword evidence="1" id="KW-0812">Transmembrane</keyword>
<accession>A0A2W1BH19</accession>
<dbReference type="EMBL" id="KZ150067">
    <property type="protein sequence ID" value="PZC74118.1"/>
    <property type="molecule type" value="Genomic_DNA"/>
</dbReference>
<keyword evidence="3" id="KW-1185">Reference proteome</keyword>
<sequence length="91" mass="10715">MLIYNTNIDRAGSRTRGSLFGNSTYLSGEIIPLLKLIFFFFFLAFIPSCDGVRFPYLLLSLRSILDNFLFEFADFHVFLYDTNHFSFEEKY</sequence>
<keyword evidence="1" id="KW-0472">Membrane</keyword>